<evidence type="ECO:0000313" key="3">
    <source>
        <dbReference type="Proteomes" id="UP000236291"/>
    </source>
</evidence>
<name>A0A2K3KCW3_TRIPR</name>
<reference evidence="2 3" key="2">
    <citation type="journal article" date="2017" name="Front. Plant Sci.">
        <title>Gene Classification and Mining of Molecular Markers Useful in Red Clover (Trifolium pratense) Breeding.</title>
        <authorList>
            <person name="Istvanek J."/>
            <person name="Dluhosova J."/>
            <person name="Dluhos P."/>
            <person name="Patkova L."/>
            <person name="Nedelnik J."/>
            <person name="Repkova J."/>
        </authorList>
    </citation>
    <scope>NUCLEOTIDE SEQUENCE [LARGE SCALE GENOMIC DNA]</scope>
    <source>
        <strain evidence="3">cv. Tatra</strain>
        <tissue evidence="2">Young leaves</tissue>
    </source>
</reference>
<dbReference type="PANTHER" id="PTHR36615:SF7">
    <property type="entry name" value="PROTEIN, PUTATIVE-RELATED"/>
    <property type="match status" value="1"/>
</dbReference>
<dbReference type="PANTHER" id="PTHR36615">
    <property type="entry name" value="PROTEIN, PUTATIVE-RELATED"/>
    <property type="match status" value="1"/>
</dbReference>
<accession>A0A2K3KCW3</accession>
<sequence>MGGARSNGMMKSGRRSNPQRSSSRPIPKRGQVKVGIVVGLANSVASIFSRAGAGRNTPRGCHQ</sequence>
<evidence type="ECO:0000313" key="2">
    <source>
        <dbReference type="EMBL" id="PNX64124.1"/>
    </source>
</evidence>
<dbReference type="EMBL" id="ASHM01092226">
    <property type="protein sequence ID" value="PNX64124.1"/>
    <property type="molecule type" value="Genomic_DNA"/>
</dbReference>
<feature type="region of interest" description="Disordered" evidence="1">
    <location>
        <begin position="1"/>
        <end position="31"/>
    </location>
</feature>
<evidence type="ECO:0000256" key="1">
    <source>
        <dbReference type="SAM" id="MobiDB-lite"/>
    </source>
</evidence>
<gene>
    <name evidence="2" type="ORF">L195_g053856</name>
</gene>
<comment type="caution">
    <text evidence="2">The sequence shown here is derived from an EMBL/GenBank/DDBJ whole genome shotgun (WGS) entry which is preliminary data.</text>
</comment>
<organism evidence="2 3">
    <name type="scientific">Trifolium pratense</name>
    <name type="common">Red clover</name>
    <dbReference type="NCBI Taxonomy" id="57577"/>
    <lineage>
        <taxon>Eukaryota</taxon>
        <taxon>Viridiplantae</taxon>
        <taxon>Streptophyta</taxon>
        <taxon>Embryophyta</taxon>
        <taxon>Tracheophyta</taxon>
        <taxon>Spermatophyta</taxon>
        <taxon>Magnoliopsida</taxon>
        <taxon>eudicotyledons</taxon>
        <taxon>Gunneridae</taxon>
        <taxon>Pentapetalae</taxon>
        <taxon>rosids</taxon>
        <taxon>fabids</taxon>
        <taxon>Fabales</taxon>
        <taxon>Fabaceae</taxon>
        <taxon>Papilionoideae</taxon>
        <taxon>50 kb inversion clade</taxon>
        <taxon>NPAAA clade</taxon>
        <taxon>Hologalegina</taxon>
        <taxon>IRL clade</taxon>
        <taxon>Trifolieae</taxon>
        <taxon>Trifolium</taxon>
    </lineage>
</organism>
<dbReference type="Proteomes" id="UP000236291">
    <property type="component" value="Unassembled WGS sequence"/>
</dbReference>
<proteinExistence type="predicted"/>
<protein>
    <submittedName>
        <fullName evidence="2">Uncharacterized protein</fullName>
    </submittedName>
</protein>
<feature type="compositionally biased region" description="Low complexity" evidence="1">
    <location>
        <begin position="15"/>
        <end position="25"/>
    </location>
</feature>
<reference evidence="2 3" key="1">
    <citation type="journal article" date="2014" name="Am. J. Bot.">
        <title>Genome assembly and annotation for red clover (Trifolium pratense; Fabaceae).</title>
        <authorList>
            <person name="Istvanek J."/>
            <person name="Jaros M."/>
            <person name="Krenek A."/>
            <person name="Repkova J."/>
        </authorList>
    </citation>
    <scope>NUCLEOTIDE SEQUENCE [LARGE SCALE GENOMIC DNA]</scope>
    <source>
        <strain evidence="3">cv. Tatra</strain>
        <tissue evidence="2">Young leaves</tissue>
    </source>
</reference>
<dbReference type="AlphaFoldDB" id="A0A2K3KCW3"/>